<evidence type="ECO:0000313" key="3">
    <source>
        <dbReference type="Proteomes" id="UP000054843"/>
    </source>
</evidence>
<reference evidence="2 3" key="1">
    <citation type="submission" date="2015-01" db="EMBL/GenBank/DDBJ databases">
        <title>Evolution of Trichinella species and genotypes.</title>
        <authorList>
            <person name="Korhonen P.K."/>
            <person name="Edoardo P."/>
            <person name="Giuseppe L.R."/>
            <person name="Gasser R.B."/>
        </authorList>
    </citation>
    <scope>NUCLEOTIDE SEQUENCE [LARGE SCALE GENOMIC DNA]</scope>
    <source>
        <strain evidence="2">ISS1980</strain>
    </source>
</reference>
<keyword evidence="3" id="KW-1185">Reference proteome</keyword>
<gene>
    <name evidence="2" type="ORF">T10_12408</name>
</gene>
<keyword evidence="1" id="KW-0812">Transmembrane</keyword>
<keyword evidence="1" id="KW-0472">Membrane</keyword>
<protein>
    <submittedName>
        <fullName evidence="2">Uncharacterized protein</fullName>
    </submittedName>
</protein>
<dbReference type="Proteomes" id="UP000054843">
    <property type="component" value="Unassembled WGS sequence"/>
</dbReference>
<comment type="caution">
    <text evidence="2">The sequence shown here is derived from an EMBL/GenBank/DDBJ whole genome shotgun (WGS) entry which is preliminary data.</text>
</comment>
<accession>A0A0V1N3B5</accession>
<dbReference type="OrthoDB" id="5916213at2759"/>
<keyword evidence="1" id="KW-1133">Transmembrane helix</keyword>
<organism evidence="2 3">
    <name type="scientific">Trichinella papuae</name>
    <dbReference type="NCBI Taxonomy" id="268474"/>
    <lineage>
        <taxon>Eukaryota</taxon>
        <taxon>Metazoa</taxon>
        <taxon>Ecdysozoa</taxon>
        <taxon>Nematoda</taxon>
        <taxon>Enoplea</taxon>
        <taxon>Dorylaimia</taxon>
        <taxon>Trichinellida</taxon>
        <taxon>Trichinellidae</taxon>
        <taxon>Trichinella</taxon>
    </lineage>
</organism>
<evidence type="ECO:0000313" key="2">
    <source>
        <dbReference type="EMBL" id="KRZ78339.1"/>
    </source>
</evidence>
<proteinExistence type="predicted"/>
<feature type="transmembrane region" description="Helical" evidence="1">
    <location>
        <begin position="21"/>
        <end position="44"/>
    </location>
</feature>
<evidence type="ECO:0000256" key="1">
    <source>
        <dbReference type="SAM" id="Phobius"/>
    </source>
</evidence>
<dbReference type="EMBL" id="JYDO01000013">
    <property type="protein sequence ID" value="KRZ78339.1"/>
    <property type="molecule type" value="Genomic_DNA"/>
</dbReference>
<sequence>MIKHRLQVSSISMQQISKRTFVYLSSAAKFLMQILLISICIFLLCECCSSLPLVITPGIAHLFPNFPYWPDSQSIPGFDPYLTPYSNWNVLKGFQPNDPKYYEFMQPIGLPKWVGVIINGIRVGNNGLLNTLLE</sequence>
<name>A0A0V1N3B5_9BILA</name>
<dbReference type="AlphaFoldDB" id="A0A0V1N3B5"/>